<dbReference type="EMBL" id="JASCZI010242644">
    <property type="protein sequence ID" value="MED6211690.1"/>
    <property type="molecule type" value="Genomic_DNA"/>
</dbReference>
<accession>A0ABU6YMR1</accession>
<feature type="compositionally biased region" description="Basic and acidic residues" evidence="1">
    <location>
        <begin position="1"/>
        <end position="14"/>
    </location>
</feature>
<evidence type="ECO:0000313" key="3">
    <source>
        <dbReference type="Proteomes" id="UP001341840"/>
    </source>
</evidence>
<feature type="non-terminal residue" evidence="2">
    <location>
        <position position="138"/>
    </location>
</feature>
<reference evidence="2 3" key="1">
    <citation type="journal article" date="2023" name="Plants (Basel)">
        <title>Bridging the Gap: Combining Genomics and Transcriptomics Approaches to Understand Stylosanthes scabra, an Orphan Legume from the Brazilian Caatinga.</title>
        <authorList>
            <person name="Ferreira-Neto J.R.C."/>
            <person name="da Silva M.D."/>
            <person name="Binneck E."/>
            <person name="de Melo N.F."/>
            <person name="da Silva R.H."/>
            <person name="de Melo A.L.T.M."/>
            <person name="Pandolfi V."/>
            <person name="Bustamante F.O."/>
            <person name="Brasileiro-Vidal A.C."/>
            <person name="Benko-Iseppon A.M."/>
        </authorList>
    </citation>
    <scope>NUCLEOTIDE SEQUENCE [LARGE SCALE GENOMIC DNA]</scope>
    <source>
        <tissue evidence="2">Leaves</tissue>
    </source>
</reference>
<evidence type="ECO:0000313" key="2">
    <source>
        <dbReference type="EMBL" id="MED6211690.1"/>
    </source>
</evidence>
<evidence type="ECO:0000256" key="1">
    <source>
        <dbReference type="SAM" id="MobiDB-lite"/>
    </source>
</evidence>
<feature type="region of interest" description="Disordered" evidence="1">
    <location>
        <begin position="1"/>
        <end position="36"/>
    </location>
</feature>
<keyword evidence="3" id="KW-1185">Reference proteome</keyword>
<gene>
    <name evidence="2" type="ORF">PIB30_076104</name>
</gene>
<proteinExistence type="predicted"/>
<comment type="caution">
    <text evidence="2">The sequence shown here is derived from an EMBL/GenBank/DDBJ whole genome shotgun (WGS) entry which is preliminary data.</text>
</comment>
<feature type="compositionally biased region" description="Basic and acidic residues" evidence="1">
    <location>
        <begin position="60"/>
        <end position="72"/>
    </location>
</feature>
<feature type="region of interest" description="Disordered" evidence="1">
    <location>
        <begin position="56"/>
        <end position="97"/>
    </location>
</feature>
<sequence length="138" mass="14960">MVKGASWREIEHRERQRTRRTEKKREERRRDGPPLSSAVLYEVTVAGITGIVITTKPGRRGAEWKRGSEETSSKGSTKGSPVTAVEHGGGAVAGAHEPLPVVPSVASADIVPTIRADQNRHCHCHLVPVPCLVLLCPC</sequence>
<protein>
    <submittedName>
        <fullName evidence="2">Uncharacterized protein</fullName>
    </submittedName>
</protein>
<organism evidence="2 3">
    <name type="scientific">Stylosanthes scabra</name>
    <dbReference type="NCBI Taxonomy" id="79078"/>
    <lineage>
        <taxon>Eukaryota</taxon>
        <taxon>Viridiplantae</taxon>
        <taxon>Streptophyta</taxon>
        <taxon>Embryophyta</taxon>
        <taxon>Tracheophyta</taxon>
        <taxon>Spermatophyta</taxon>
        <taxon>Magnoliopsida</taxon>
        <taxon>eudicotyledons</taxon>
        <taxon>Gunneridae</taxon>
        <taxon>Pentapetalae</taxon>
        <taxon>rosids</taxon>
        <taxon>fabids</taxon>
        <taxon>Fabales</taxon>
        <taxon>Fabaceae</taxon>
        <taxon>Papilionoideae</taxon>
        <taxon>50 kb inversion clade</taxon>
        <taxon>dalbergioids sensu lato</taxon>
        <taxon>Dalbergieae</taxon>
        <taxon>Pterocarpus clade</taxon>
        <taxon>Stylosanthes</taxon>
    </lineage>
</organism>
<dbReference type="Proteomes" id="UP001341840">
    <property type="component" value="Unassembled WGS sequence"/>
</dbReference>
<feature type="compositionally biased region" description="Basic and acidic residues" evidence="1">
    <location>
        <begin position="23"/>
        <end position="32"/>
    </location>
</feature>
<name>A0ABU6YMR1_9FABA</name>